<organism evidence="1 2">
    <name type="scientific">Pseudoclavibacter helvolus</name>
    <dbReference type="NCBI Taxonomy" id="255205"/>
    <lineage>
        <taxon>Bacteria</taxon>
        <taxon>Bacillati</taxon>
        <taxon>Actinomycetota</taxon>
        <taxon>Actinomycetes</taxon>
        <taxon>Micrococcales</taxon>
        <taxon>Microbacteriaceae</taxon>
        <taxon>Pseudoclavibacter</taxon>
    </lineage>
</organism>
<comment type="caution">
    <text evidence="1">The sequence shown here is derived from an EMBL/GenBank/DDBJ whole genome shotgun (WGS) entry which is preliminary data.</text>
</comment>
<gene>
    <name evidence="1" type="ORF">FHX72_000376</name>
</gene>
<dbReference type="RefSeq" id="WP_377604949.1">
    <property type="nucleotide sequence ID" value="NZ_JBHMDF010000027.1"/>
</dbReference>
<evidence type="ECO:0008006" key="3">
    <source>
        <dbReference type="Google" id="ProtNLM"/>
    </source>
</evidence>
<dbReference type="Proteomes" id="UP000545286">
    <property type="component" value="Unassembled WGS sequence"/>
</dbReference>
<proteinExistence type="predicted"/>
<dbReference type="InterPro" id="IPR025449">
    <property type="entry name" value="JetB"/>
</dbReference>
<evidence type="ECO:0000313" key="2">
    <source>
        <dbReference type="Proteomes" id="UP000545286"/>
    </source>
</evidence>
<keyword evidence="2" id="KW-1185">Reference proteome</keyword>
<accession>A0A7W4ULN7</accession>
<reference evidence="1 2" key="1">
    <citation type="submission" date="2020-08" db="EMBL/GenBank/DDBJ databases">
        <title>Sequencing the genomes of 1000 actinobacteria strains.</title>
        <authorList>
            <person name="Klenk H.-P."/>
        </authorList>
    </citation>
    <scope>NUCLEOTIDE SEQUENCE [LARGE SCALE GENOMIC DNA]</scope>
    <source>
        <strain evidence="1 2">DSM 20419</strain>
    </source>
</reference>
<name>A0A7W4ULN7_9MICO</name>
<protein>
    <recommendedName>
        <fullName evidence="3">DUF4194 domain-containing protein</fullName>
    </recommendedName>
</protein>
<sequence>MLKGPYLSGSQQPKIWASLVADETSVRSRLHDLFLELVIDRTDEFAFVRKIETQEIDAPSALRSERLAFIDTTMLLVLRQLLLAGQGERRVIIDKDEVFERLDIYRGDSDESTFARNLNAAWGRMQNKLRILHPAGDDRYEISPVVKFLVDEDEVAALTAEFQRLGSTSESAASAPATITDRSPA</sequence>
<dbReference type="EMBL" id="JACHWJ010000001">
    <property type="protein sequence ID" value="MBB2956264.1"/>
    <property type="molecule type" value="Genomic_DNA"/>
</dbReference>
<evidence type="ECO:0000313" key="1">
    <source>
        <dbReference type="EMBL" id="MBB2956264.1"/>
    </source>
</evidence>
<dbReference type="Pfam" id="PF13835">
    <property type="entry name" value="DUF4194"/>
    <property type="match status" value="1"/>
</dbReference>
<dbReference type="AlphaFoldDB" id="A0A7W4ULN7"/>